<keyword evidence="1" id="KW-0812">Transmembrane</keyword>
<sequence>MLSMLLDHVVQTASWVRAVMSLQLITLQIKVVVMAPVHRAVLLVLLTLLFLALMVIQVSLLLRS</sequence>
<dbReference type="EMBL" id="PIDR01001557">
    <property type="protein sequence ID" value="PLO62184.1"/>
    <property type="molecule type" value="Genomic_DNA"/>
</dbReference>
<reference evidence="2 3" key="1">
    <citation type="submission" date="2017-11" db="EMBL/GenBank/DDBJ databases">
        <authorList>
            <person name="Han C.G."/>
        </authorList>
    </citation>
    <scope>NUCLEOTIDE SEQUENCE [LARGE SCALE GENOMIC DNA]</scope>
    <source>
        <strain evidence="2 3">A10</strain>
    </source>
</reference>
<keyword evidence="1" id="KW-1133">Transmembrane helix</keyword>
<evidence type="ECO:0000313" key="3">
    <source>
        <dbReference type="Proteomes" id="UP000234667"/>
    </source>
</evidence>
<accession>A0A2J5P841</accession>
<organism evidence="2 3">
    <name type="scientific">Klebsiella michiganensis</name>
    <dbReference type="NCBI Taxonomy" id="1134687"/>
    <lineage>
        <taxon>Bacteria</taxon>
        <taxon>Pseudomonadati</taxon>
        <taxon>Pseudomonadota</taxon>
        <taxon>Gammaproteobacteria</taxon>
        <taxon>Enterobacterales</taxon>
        <taxon>Enterobacteriaceae</taxon>
        <taxon>Klebsiella/Raoultella group</taxon>
        <taxon>Klebsiella</taxon>
    </lineage>
</organism>
<evidence type="ECO:0000313" key="2">
    <source>
        <dbReference type="EMBL" id="PLO62184.1"/>
    </source>
</evidence>
<proteinExistence type="predicted"/>
<comment type="caution">
    <text evidence="2">The sequence shown here is derived from an EMBL/GenBank/DDBJ whole genome shotgun (WGS) entry which is preliminary data.</text>
</comment>
<protein>
    <submittedName>
        <fullName evidence="2">Uncharacterized protein</fullName>
    </submittedName>
</protein>
<reference evidence="2 3" key="2">
    <citation type="submission" date="2018-01" db="EMBL/GenBank/DDBJ databases">
        <title>Genomic study of Klebsiella pneumoniae.</title>
        <authorList>
            <person name="Yang Y."/>
            <person name="Bicalho R."/>
        </authorList>
    </citation>
    <scope>NUCLEOTIDE SEQUENCE [LARGE SCALE GENOMIC DNA]</scope>
    <source>
        <strain evidence="2 3">A10</strain>
    </source>
</reference>
<evidence type="ECO:0000256" key="1">
    <source>
        <dbReference type="SAM" id="Phobius"/>
    </source>
</evidence>
<feature type="transmembrane region" description="Helical" evidence="1">
    <location>
        <begin position="12"/>
        <end position="33"/>
    </location>
</feature>
<feature type="transmembrane region" description="Helical" evidence="1">
    <location>
        <begin position="40"/>
        <end position="62"/>
    </location>
</feature>
<name>A0A2J5P841_9ENTR</name>
<keyword evidence="1" id="KW-0472">Membrane</keyword>
<gene>
    <name evidence="2" type="ORF">CWN49_31300</name>
</gene>
<dbReference type="AlphaFoldDB" id="A0A2J5P841"/>
<dbReference type="Proteomes" id="UP000234667">
    <property type="component" value="Unassembled WGS sequence"/>
</dbReference>